<keyword evidence="1" id="KW-0808">Transferase</keyword>
<dbReference type="RefSeq" id="WP_191689714.1">
    <property type="nucleotide sequence ID" value="NZ_JACSQY010000006.1"/>
</dbReference>
<dbReference type="InterPro" id="IPR016181">
    <property type="entry name" value="Acyl_CoA_acyltransferase"/>
</dbReference>
<keyword evidence="5" id="KW-1185">Reference proteome</keyword>
<dbReference type="SUPFAM" id="SSF55729">
    <property type="entry name" value="Acyl-CoA N-acyltransferases (Nat)"/>
    <property type="match status" value="1"/>
</dbReference>
<accession>A0ABR8PK04</accession>
<protein>
    <submittedName>
        <fullName evidence="4">GNAT family N-acetyltransferase</fullName>
    </submittedName>
</protein>
<dbReference type="CDD" id="cd04301">
    <property type="entry name" value="NAT_SF"/>
    <property type="match status" value="1"/>
</dbReference>
<sequence>MTTYIRKCNLKDVHELQKIAYETFEETFGPQNSPENLKAYLEKSFTVEQLEKEVAEPNSQFFFLYKSGEIAGYLKVNTGGAQTESMGEETLEIERIYVRQAFQKKGLGRYLLEKAIEVARECHKKRIWLGVWEKNENAIAFYRKKGFVQMDAHSFYMGDEEQVDWIMSKTLS</sequence>
<gene>
    <name evidence="4" type="ORF">H9659_09185</name>
</gene>
<dbReference type="InterPro" id="IPR050680">
    <property type="entry name" value="YpeA/RimI_acetyltransf"/>
</dbReference>
<dbReference type="EMBL" id="JACSQY010000006">
    <property type="protein sequence ID" value="MBD7908503.1"/>
    <property type="molecule type" value="Genomic_DNA"/>
</dbReference>
<dbReference type="Proteomes" id="UP000659496">
    <property type="component" value="Unassembled WGS sequence"/>
</dbReference>
<dbReference type="InterPro" id="IPR000182">
    <property type="entry name" value="GNAT_dom"/>
</dbReference>
<evidence type="ECO:0000256" key="1">
    <source>
        <dbReference type="ARBA" id="ARBA00022679"/>
    </source>
</evidence>
<comment type="caution">
    <text evidence="4">The sequence shown here is derived from an EMBL/GenBank/DDBJ whole genome shotgun (WGS) entry which is preliminary data.</text>
</comment>
<evidence type="ECO:0000313" key="5">
    <source>
        <dbReference type="Proteomes" id="UP000659496"/>
    </source>
</evidence>
<name>A0ABR8PK04_9BACL</name>
<proteinExistence type="predicted"/>
<organism evidence="4 5">
    <name type="scientific">Sporosarcina gallistercoris</name>
    <dbReference type="NCBI Taxonomy" id="2762245"/>
    <lineage>
        <taxon>Bacteria</taxon>
        <taxon>Bacillati</taxon>
        <taxon>Bacillota</taxon>
        <taxon>Bacilli</taxon>
        <taxon>Bacillales</taxon>
        <taxon>Caryophanaceae</taxon>
        <taxon>Sporosarcina</taxon>
    </lineage>
</organism>
<dbReference type="Gene3D" id="3.40.630.30">
    <property type="match status" value="1"/>
</dbReference>
<dbReference type="PANTHER" id="PTHR43420:SF47">
    <property type="entry name" value="N-ACETYLTRANSFERASE DOMAIN-CONTAINING PROTEIN"/>
    <property type="match status" value="1"/>
</dbReference>
<keyword evidence="2" id="KW-0012">Acyltransferase</keyword>
<feature type="domain" description="N-acetyltransferase" evidence="3">
    <location>
        <begin position="3"/>
        <end position="172"/>
    </location>
</feature>
<evidence type="ECO:0000256" key="2">
    <source>
        <dbReference type="ARBA" id="ARBA00023315"/>
    </source>
</evidence>
<reference evidence="4 5" key="1">
    <citation type="submission" date="2020-08" db="EMBL/GenBank/DDBJ databases">
        <title>A Genomic Blueprint of the Chicken Gut Microbiome.</title>
        <authorList>
            <person name="Gilroy R."/>
            <person name="Ravi A."/>
            <person name="Getino M."/>
            <person name="Pursley I."/>
            <person name="Horton D.L."/>
            <person name="Alikhan N.-F."/>
            <person name="Baker D."/>
            <person name="Gharbi K."/>
            <person name="Hall N."/>
            <person name="Watson M."/>
            <person name="Adriaenssens E.M."/>
            <person name="Foster-Nyarko E."/>
            <person name="Jarju S."/>
            <person name="Secka A."/>
            <person name="Antonio M."/>
            <person name="Oren A."/>
            <person name="Chaudhuri R."/>
            <person name="La Ragione R.M."/>
            <person name="Hildebrand F."/>
            <person name="Pallen M.J."/>
        </authorList>
    </citation>
    <scope>NUCLEOTIDE SEQUENCE [LARGE SCALE GENOMIC DNA]</scope>
    <source>
        <strain evidence="4 5">Sa3CUA8</strain>
    </source>
</reference>
<dbReference type="PROSITE" id="PS51186">
    <property type="entry name" value="GNAT"/>
    <property type="match status" value="1"/>
</dbReference>
<dbReference type="Pfam" id="PF00583">
    <property type="entry name" value="Acetyltransf_1"/>
    <property type="match status" value="1"/>
</dbReference>
<evidence type="ECO:0000313" key="4">
    <source>
        <dbReference type="EMBL" id="MBD7908503.1"/>
    </source>
</evidence>
<dbReference type="PANTHER" id="PTHR43420">
    <property type="entry name" value="ACETYLTRANSFERASE"/>
    <property type="match status" value="1"/>
</dbReference>
<evidence type="ECO:0000259" key="3">
    <source>
        <dbReference type="PROSITE" id="PS51186"/>
    </source>
</evidence>